<feature type="coiled-coil region" evidence="4">
    <location>
        <begin position="883"/>
        <end position="952"/>
    </location>
</feature>
<feature type="region of interest" description="Disordered" evidence="5">
    <location>
        <begin position="777"/>
        <end position="805"/>
    </location>
</feature>
<dbReference type="AlphaFoldDB" id="A0A0N0P7H0"/>
<dbReference type="InterPro" id="IPR036961">
    <property type="entry name" value="Kinesin_motor_dom_sf"/>
</dbReference>
<feature type="binding site" evidence="3">
    <location>
        <begin position="115"/>
        <end position="122"/>
    </location>
    <ligand>
        <name>ATP</name>
        <dbReference type="ChEBI" id="CHEBI:30616"/>
    </ligand>
</feature>
<feature type="compositionally biased region" description="Polar residues" evidence="5">
    <location>
        <begin position="825"/>
        <end position="834"/>
    </location>
</feature>
<keyword evidence="2 3" id="KW-0067">ATP-binding</keyword>
<dbReference type="GO" id="GO:0007018">
    <property type="term" value="P:microtubule-based movement"/>
    <property type="evidence" value="ECO:0007669"/>
    <property type="project" value="InterPro"/>
</dbReference>
<dbReference type="InterPro" id="IPR027417">
    <property type="entry name" value="P-loop_NTPase"/>
</dbReference>
<dbReference type="OrthoDB" id="3176171at2759"/>
<keyword evidence="3" id="KW-0505">Motor protein</keyword>
<dbReference type="Gene3D" id="3.40.850.10">
    <property type="entry name" value="Kinesin motor domain"/>
    <property type="match status" value="2"/>
</dbReference>
<keyword evidence="4" id="KW-0175">Coiled coil</keyword>
<dbReference type="GO" id="GO:0003777">
    <property type="term" value="F:microtubule motor activity"/>
    <property type="evidence" value="ECO:0007669"/>
    <property type="project" value="InterPro"/>
</dbReference>
<feature type="region of interest" description="Disordered" evidence="5">
    <location>
        <begin position="1080"/>
        <end position="1135"/>
    </location>
</feature>
<evidence type="ECO:0000313" key="7">
    <source>
        <dbReference type="EMBL" id="KPI88786.1"/>
    </source>
</evidence>
<evidence type="ECO:0000256" key="1">
    <source>
        <dbReference type="ARBA" id="ARBA00022741"/>
    </source>
</evidence>
<dbReference type="InterPro" id="IPR019821">
    <property type="entry name" value="Kinesin_motor_CS"/>
</dbReference>
<dbReference type="GO" id="GO:0008017">
    <property type="term" value="F:microtubule binding"/>
    <property type="evidence" value="ECO:0007669"/>
    <property type="project" value="InterPro"/>
</dbReference>
<dbReference type="GO" id="GO:0005524">
    <property type="term" value="F:ATP binding"/>
    <property type="evidence" value="ECO:0007669"/>
    <property type="project" value="UniProtKB-UniRule"/>
</dbReference>
<protein>
    <submittedName>
        <fullName evidence="7">Putative kinesin heavy chain</fullName>
    </submittedName>
</protein>
<evidence type="ECO:0000256" key="4">
    <source>
        <dbReference type="SAM" id="Coils"/>
    </source>
</evidence>
<dbReference type="SUPFAM" id="SSF52540">
    <property type="entry name" value="P-loop containing nucleoside triphosphate hydrolases"/>
    <property type="match status" value="1"/>
</dbReference>
<keyword evidence="8" id="KW-1185">Reference proteome</keyword>
<dbReference type="PRINTS" id="PR00380">
    <property type="entry name" value="KINESINHEAVY"/>
</dbReference>
<feature type="compositionally biased region" description="Polar residues" evidence="5">
    <location>
        <begin position="1015"/>
        <end position="1028"/>
    </location>
</feature>
<proteinExistence type="inferred from homology"/>
<dbReference type="EMBL" id="LJSK01000040">
    <property type="protein sequence ID" value="KPI88786.1"/>
    <property type="molecule type" value="Genomic_DNA"/>
</dbReference>
<gene>
    <name evidence="7" type="ORF">ABL78_2101</name>
</gene>
<feature type="domain" description="Kinesin motor" evidence="6">
    <location>
        <begin position="10"/>
        <end position="524"/>
    </location>
</feature>
<evidence type="ECO:0000259" key="6">
    <source>
        <dbReference type="PROSITE" id="PS50067"/>
    </source>
</evidence>
<name>A0A0N0P7H0_LEPSE</name>
<dbReference type="OMA" id="RNDANYW"/>
<dbReference type="Pfam" id="PF00225">
    <property type="entry name" value="Kinesin"/>
    <property type="match status" value="2"/>
</dbReference>
<dbReference type="PANTHER" id="PTHR47968">
    <property type="entry name" value="CENTROMERE PROTEIN E"/>
    <property type="match status" value="1"/>
</dbReference>
<feature type="coiled-coil region" evidence="4">
    <location>
        <begin position="536"/>
        <end position="563"/>
    </location>
</feature>
<accession>A0A0N0P7H0</accession>
<dbReference type="PROSITE" id="PS50067">
    <property type="entry name" value="KINESIN_MOTOR_2"/>
    <property type="match status" value="1"/>
</dbReference>
<evidence type="ECO:0000256" key="3">
    <source>
        <dbReference type="PROSITE-ProRule" id="PRU00283"/>
    </source>
</evidence>
<organism evidence="7 8">
    <name type="scientific">Leptomonas seymouri</name>
    <dbReference type="NCBI Taxonomy" id="5684"/>
    <lineage>
        <taxon>Eukaryota</taxon>
        <taxon>Discoba</taxon>
        <taxon>Euglenozoa</taxon>
        <taxon>Kinetoplastea</taxon>
        <taxon>Metakinetoplastina</taxon>
        <taxon>Trypanosomatida</taxon>
        <taxon>Trypanosomatidae</taxon>
        <taxon>Leishmaniinae</taxon>
        <taxon>Leptomonas</taxon>
    </lineage>
</organism>
<feature type="region of interest" description="Disordered" evidence="5">
    <location>
        <begin position="251"/>
        <end position="273"/>
    </location>
</feature>
<feature type="region of interest" description="Disordered" evidence="5">
    <location>
        <begin position="825"/>
        <end position="847"/>
    </location>
</feature>
<keyword evidence="1 3" id="KW-0547">Nucleotide-binding</keyword>
<reference evidence="7 8" key="1">
    <citation type="journal article" date="2015" name="PLoS Pathog.">
        <title>Leptomonas seymouri: Adaptations to the Dixenous Life Cycle Analyzed by Genome Sequencing, Transcriptome Profiling and Co-infection with Leishmania donovani.</title>
        <authorList>
            <person name="Kraeva N."/>
            <person name="Butenko A."/>
            <person name="Hlavacova J."/>
            <person name="Kostygov A."/>
            <person name="Myskova J."/>
            <person name="Grybchuk D."/>
            <person name="Lestinova T."/>
            <person name="Votypka J."/>
            <person name="Volf P."/>
            <person name="Opperdoes F."/>
            <person name="Flegontov P."/>
            <person name="Lukes J."/>
            <person name="Yurchenko V."/>
        </authorList>
    </citation>
    <scope>NUCLEOTIDE SEQUENCE [LARGE SCALE GENOMIC DNA]</scope>
    <source>
        <strain evidence="7 8">ATCC 30220</strain>
    </source>
</reference>
<comment type="similarity">
    <text evidence="3">Belongs to the TRAFAC class myosin-kinesin ATPase superfamily. Kinesin family.</text>
</comment>
<feature type="region of interest" description="Disordered" evidence="5">
    <location>
        <begin position="159"/>
        <end position="189"/>
    </location>
</feature>
<evidence type="ECO:0000256" key="5">
    <source>
        <dbReference type="SAM" id="MobiDB-lite"/>
    </source>
</evidence>
<sequence>MKSARESVDHVRVCCRVRPLSSNEKQMHKELCVDYPSHATDVIECKTPATSASAADNTAALWDATYSTSATERHSFTFSRVFRPEAGQADVYAHVARPIVADVISGYNGTIFMYGQTGSGKTHTMFGDMKGGAWPVGAEGTSSAPPSARLPAENAVHLNEEGGDEYEKERECPSGDEEDDCEGYSDDEDNDEALRPFMGAATAEPAAPSASSFCRARATVTPLGELRQINSLQTAVGMSYYKQKSMSSTKKADGSCSLRMLGRPKSGKTQESRYRSAFAKDSMSGIIPRAVHDIFRAIADADPSTEFEVQMFFVEVYMEQIRDLLIPAASTANGNTHGGMLSGRRPAQKLQLREDVSTNSFYIDGCRMPRVSSAREVLQLVKAGLKYRATSATAMNETSSRSHCILNLTVKSVNHSQCISTVGKLYLVDLAGSEKVGKTNASGLRLEEAKLINKSLSTLGMVIMSLTDQNATHTPYRNSVLTKILKDSLGGNSHTALVICCSPSPYNALETLSTLRFGARAKAIENKAVVNRELTAAQLKRMLDSAKDEIEHLHGRIRQLMNADKSSNGGYKGSSSTLYDSFAAFAALMDENGHSVGSAFEAPASASRKLASASAASSSAHTDHTQDSRRISTLLEERASEQERVQQFRAEVAQLQDCLNAAQETIATLQEERDGYLDRIQSFQEEMQVWEAAHQDALHRAATQEALLQQCKVLLLTQSSEIDDLMKAMQDYTTPILQAKAAMESWNMSAFGPDAPSKRCHTLIAADTTSSPVRTAMPAATEAYSESRTGRLSGLSNIPECESPNPRRQLITELGDVSIVLPQTSRSQQWQGPHTTEGHLSGASSGLSPAVAAAQEWVSRHPSAEQESIDHAGLNAAAQAQCILQLEDQLDTLSKEHAALQQQHKDALAELRSKQRILELRRSRLENVKEELRNEYNVNKDLRERLEKEREAVRAPLEMARNDANYWRRRFEELASRRDGQQPGPSEIPRGSLRFAFPPSYDSKDVPSRIFPLQPRNSGSNDARSSGVGSAGDGGRAILAQALASKTRLSLSSTPSHIASCRGSGENVLLSLSSHCTPIRSSASPHHVAPQPAEASSAAKGAMASAVHVEAERVPSPQRARCASRSVSPSANSKL</sequence>
<dbReference type="SMART" id="SM00129">
    <property type="entry name" value="KISc"/>
    <property type="match status" value="1"/>
</dbReference>
<dbReference type="Proteomes" id="UP000038009">
    <property type="component" value="Unassembled WGS sequence"/>
</dbReference>
<feature type="compositionally biased region" description="Acidic residues" evidence="5">
    <location>
        <begin position="174"/>
        <end position="189"/>
    </location>
</feature>
<dbReference type="PANTHER" id="PTHR47968:SF17">
    <property type="entry name" value="KINESIN-LIKE PROTEIN"/>
    <property type="match status" value="1"/>
</dbReference>
<feature type="compositionally biased region" description="Low complexity" evidence="5">
    <location>
        <begin position="1093"/>
        <end position="1106"/>
    </location>
</feature>
<feature type="coiled-coil region" evidence="4">
    <location>
        <begin position="631"/>
        <end position="686"/>
    </location>
</feature>
<dbReference type="PROSITE" id="PS00411">
    <property type="entry name" value="KINESIN_MOTOR_1"/>
    <property type="match status" value="1"/>
</dbReference>
<evidence type="ECO:0000256" key="2">
    <source>
        <dbReference type="ARBA" id="ARBA00022840"/>
    </source>
</evidence>
<evidence type="ECO:0000313" key="8">
    <source>
        <dbReference type="Proteomes" id="UP000038009"/>
    </source>
</evidence>
<dbReference type="InterPro" id="IPR001752">
    <property type="entry name" value="Kinesin_motor_dom"/>
</dbReference>
<feature type="compositionally biased region" description="Polar residues" evidence="5">
    <location>
        <begin position="1125"/>
        <end position="1135"/>
    </location>
</feature>
<feature type="region of interest" description="Disordered" evidence="5">
    <location>
        <begin position="975"/>
        <end position="1032"/>
    </location>
</feature>
<dbReference type="InterPro" id="IPR027640">
    <property type="entry name" value="Kinesin-like_fam"/>
</dbReference>
<comment type="caution">
    <text evidence="7">The sequence shown here is derived from an EMBL/GenBank/DDBJ whole genome shotgun (WGS) entry which is preliminary data.</text>
</comment>
<dbReference type="VEuPathDB" id="TriTrypDB:Lsey_0040_0120"/>